<protein>
    <submittedName>
        <fullName evidence="1">Uncharacterized protein</fullName>
    </submittedName>
</protein>
<dbReference type="AlphaFoldDB" id="A0A3N4KVE1"/>
<reference evidence="1 2" key="1">
    <citation type="journal article" date="2018" name="Nat. Ecol. Evol.">
        <title>Pezizomycetes genomes reveal the molecular basis of ectomycorrhizal truffle lifestyle.</title>
        <authorList>
            <person name="Murat C."/>
            <person name="Payen T."/>
            <person name="Noel B."/>
            <person name="Kuo A."/>
            <person name="Morin E."/>
            <person name="Chen J."/>
            <person name="Kohler A."/>
            <person name="Krizsan K."/>
            <person name="Balestrini R."/>
            <person name="Da Silva C."/>
            <person name="Montanini B."/>
            <person name="Hainaut M."/>
            <person name="Levati E."/>
            <person name="Barry K.W."/>
            <person name="Belfiori B."/>
            <person name="Cichocki N."/>
            <person name="Clum A."/>
            <person name="Dockter R.B."/>
            <person name="Fauchery L."/>
            <person name="Guy J."/>
            <person name="Iotti M."/>
            <person name="Le Tacon F."/>
            <person name="Lindquist E.A."/>
            <person name="Lipzen A."/>
            <person name="Malagnac F."/>
            <person name="Mello A."/>
            <person name="Molinier V."/>
            <person name="Miyauchi S."/>
            <person name="Poulain J."/>
            <person name="Riccioni C."/>
            <person name="Rubini A."/>
            <person name="Sitrit Y."/>
            <person name="Splivallo R."/>
            <person name="Traeger S."/>
            <person name="Wang M."/>
            <person name="Zifcakova L."/>
            <person name="Wipf D."/>
            <person name="Zambonelli A."/>
            <person name="Paolocci F."/>
            <person name="Nowrousian M."/>
            <person name="Ottonello S."/>
            <person name="Baldrian P."/>
            <person name="Spatafora J.W."/>
            <person name="Henrissat B."/>
            <person name="Nagy L.G."/>
            <person name="Aury J.M."/>
            <person name="Wincker P."/>
            <person name="Grigoriev I.V."/>
            <person name="Bonfante P."/>
            <person name="Martin F.M."/>
        </authorList>
    </citation>
    <scope>NUCLEOTIDE SEQUENCE [LARGE SCALE GENOMIC DNA]</scope>
    <source>
        <strain evidence="1 2">CCBAS932</strain>
    </source>
</reference>
<dbReference type="PANTHER" id="PTHR46579">
    <property type="entry name" value="F5/8 TYPE C DOMAIN-CONTAINING PROTEIN-RELATED"/>
    <property type="match status" value="1"/>
</dbReference>
<evidence type="ECO:0000313" key="1">
    <source>
        <dbReference type="EMBL" id="RPB14500.1"/>
    </source>
</evidence>
<dbReference type="Proteomes" id="UP000277580">
    <property type="component" value="Unassembled WGS sequence"/>
</dbReference>
<accession>A0A3N4KVE1</accession>
<organism evidence="1 2">
    <name type="scientific">Morchella conica CCBAS932</name>
    <dbReference type="NCBI Taxonomy" id="1392247"/>
    <lineage>
        <taxon>Eukaryota</taxon>
        <taxon>Fungi</taxon>
        <taxon>Dikarya</taxon>
        <taxon>Ascomycota</taxon>
        <taxon>Pezizomycotina</taxon>
        <taxon>Pezizomycetes</taxon>
        <taxon>Pezizales</taxon>
        <taxon>Morchellaceae</taxon>
        <taxon>Morchella</taxon>
    </lineage>
</organism>
<feature type="non-terminal residue" evidence="1">
    <location>
        <position position="264"/>
    </location>
</feature>
<sequence>MTLHGHICLIAADMVARERLMKVTGNRSYCYCEYCMVRGVWNGSLYCPMTPPTDAPESARARRGSGYPWVSWDREVDLLPMRTDEEFRMVAGRIARRGATAKQKSKYGIKGLSILSRLSSIDFPRSFPPDAMHLWFENIVPDLVKHWRGKFAMAKAIRNDDPYNIPLKEWEKMSTDIASSASNFPKLFGPLLRNFLEYINMMTAAEWQLFSFLIGPVYLKGLLPEEDYIEFISLIETIQLTCDHSISTEDLEESQRNVQRFSEY</sequence>
<gene>
    <name evidence="1" type="ORF">P167DRAFT_484316</name>
</gene>
<name>A0A3N4KVE1_9PEZI</name>
<evidence type="ECO:0000313" key="2">
    <source>
        <dbReference type="Proteomes" id="UP000277580"/>
    </source>
</evidence>
<keyword evidence="2" id="KW-1185">Reference proteome</keyword>
<proteinExistence type="predicted"/>
<dbReference type="EMBL" id="ML119117">
    <property type="protein sequence ID" value="RPB14500.1"/>
    <property type="molecule type" value="Genomic_DNA"/>
</dbReference>
<dbReference type="InParanoid" id="A0A3N4KVE1"/>
<dbReference type="STRING" id="1392247.A0A3N4KVE1"/>
<dbReference type="PANTHER" id="PTHR46579:SF1">
    <property type="entry name" value="F5_8 TYPE C DOMAIN-CONTAINING PROTEIN"/>
    <property type="match status" value="1"/>
</dbReference>
<dbReference type="OrthoDB" id="5329631at2759"/>